<name>A0A212M121_9FIRM</name>
<dbReference type="RefSeq" id="WP_075757055.1">
    <property type="nucleotide sequence ID" value="NZ_LT608335.1"/>
</dbReference>
<dbReference type="CDD" id="cd02238">
    <property type="entry name" value="cupin_KdgF"/>
    <property type="match status" value="1"/>
</dbReference>
<evidence type="ECO:0000313" key="2">
    <source>
        <dbReference type="EMBL" id="SCM83491.1"/>
    </source>
</evidence>
<proteinExistence type="predicted"/>
<evidence type="ECO:0000259" key="1">
    <source>
        <dbReference type="Pfam" id="PF07883"/>
    </source>
</evidence>
<dbReference type="PANTHER" id="PTHR40112">
    <property type="entry name" value="H2HPP ISOMERASE"/>
    <property type="match status" value="1"/>
</dbReference>
<organism evidence="2">
    <name type="scientific">uncultured Sporomusa sp</name>
    <dbReference type="NCBI Taxonomy" id="307249"/>
    <lineage>
        <taxon>Bacteria</taxon>
        <taxon>Bacillati</taxon>
        <taxon>Bacillota</taxon>
        <taxon>Negativicutes</taxon>
        <taxon>Selenomonadales</taxon>
        <taxon>Sporomusaceae</taxon>
        <taxon>Sporomusa</taxon>
        <taxon>environmental samples</taxon>
    </lineage>
</organism>
<dbReference type="Gene3D" id="2.60.120.10">
    <property type="entry name" value="Jelly Rolls"/>
    <property type="match status" value="1"/>
</dbReference>
<dbReference type="InterPro" id="IPR011051">
    <property type="entry name" value="RmlC_Cupin_sf"/>
</dbReference>
<gene>
    <name evidence="2" type="ORF">KL86SPO_70349</name>
</gene>
<dbReference type="PIRSF" id="PIRSF029883">
    <property type="entry name" value="KdgF"/>
    <property type="match status" value="1"/>
</dbReference>
<reference evidence="2" key="1">
    <citation type="submission" date="2016-08" db="EMBL/GenBank/DDBJ databases">
        <authorList>
            <person name="Seilhamer J.J."/>
        </authorList>
    </citation>
    <scope>NUCLEOTIDE SEQUENCE</scope>
    <source>
        <strain evidence="2">86</strain>
    </source>
</reference>
<dbReference type="InterPro" id="IPR014710">
    <property type="entry name" value="RmlC-like_jellyroll"/>
</dbReference>
<feature type="domain" description="Cupin type-2" evidence="1">
    <location>
        <begin position="33"/>
        <end position="93"/>
    </location>
</feature>
<protein>
    <submittedName>
        <fullName evidence="2">Cupin 2 conserved barrel domain protein</fullName>
    </submittedName>
</protein>
<dbReference type="InterPro" id="IPR025499">
    <property type="entry name" value="KdgF"/>
</dbReference>
<dbReference type="SUPFAM" id="SSF51182">
    <property type="entry name" value="RmlC-like cupins"/>
    <property type="match status" value="1"/>
</dbReference>
<dbReference type="EMBL" id="FMJE01000007">
    <property type="protein sequence ID" value="SCM83491.1"/>
    <property type="molecule type" value="Genomic_DNA"/>
</dbReference>
<accession>A0A212M121</accession>
<dbReference type="InterPro" id="IPR013096">
    <property type="entry name" value="Cupin_2"/>
</dbReference>
<dbReference type="InterPro" id="IPR052535">
    <property type="entry name" value="Bacilysin_H2HPP_isomerase"/>
</dbReference>
<sequence length="107" mass="11726">MIVRDKDKPFVEPLAGVERKTLAVGEKGLLTKFVLAAGAELQPHSHPHEQIGYLITGEIVMTIGQQEHRLCSGDSWAIPGGAEHSVNVLQTAELIEVFVPVREDFLD</sequence>
<dbReference type="AlphaFoldDB" id="A0A212M121"/>
<dbReference type="PANTHER" id="PTHR40112:SF1">
    <property type="entry name" value="H2HPP ISOMERASE"/>
    <property type="match status" value="1"/>
</dbReference>
<dbReference type="Pfam" id="PF07883">
    <property type="entry name" value="Cupin_2"/>
    <property type="match status" value="1"/>
</dbReference>